<evidence type="ECO:0000256" key="6">
    <source>
        <dbReference type="SAM" id="Phobius"/>
    </source>
</evidence>
<dbReference type="Proteomes" id="UP000526184">
    <property type="component" value="Unassembled WGS sequence"/>
</dbReference>
<evidence type="ECO:0000256" key="4">
    <source>
        <dbReference type="ARBA" id="ARBA00022989"/>
    </source>
</evidence>
<evidence type="ECO:0000256" key="3">
    <source>
        <dbReference type="ARBA" id="ARBA00022692"/>
    </source>
</evidence>
<protein>
    <submittedName>
        <fullName evidence="7">YihY/virulence factor BrkB family protein</fullName>
    </submittedName>
</protein>
<reference evidence="7 8" key="1">
    <citation type="submission" date="2020-05" db="EMBL/GenBank/DDBJ databases">
        <title>Streptobacillus felis strain LHL191014123.</title>
        <authorList>
            <person name="Fawzy A."/>
            <person name="Rau J."/>
            <person name="Risse K."/>
            <person name="Schauerte N."/>
            <person name="Geiger C."/>
            <person name="Blom J."/>
            <person name="Imirzalioglu C."/>
            <person name="Falgenhauer J."/>
            <person name="Bach A."/>
            <person name="Herden C."/>
            <person name="Eisenberg T."/>
        </authorList>
    </citation>
    <scope>NUCLEOTIDE SEQUENCE [LARGE SCALE GENOMIC DNA]</scope>
    <source>
        <strain evidence="7 8">LHL191014123</strain>
    </source>
</reference>
<proteinExistence type="predicted"/>
<dbReference type="InterPro" id="IPR036390">
    <property type="entry name" value="WH_DNA-bd_sf"/>
</dbReference>
<keyword evidence="8" id="KW-1185">Reference proteome</keyword>
<keyword evidence="5 6" id="KW-0472">Membrane</keyword>
<dbReference type="RefSeq" id="WP_180135332.1">
    <property type="nucleotide sequence ID" value="NZ_JABMKT010000002.1"/>
</dbReference>
<comment type="subcellular location">
    <subcellularLocation>
        <location evidence="1">Cell membrane</location>
        <topology evidence="1">Multi-pass membrane protein</topology>
    </subcellularLocation>
</comment>
<gene>
    <name evidence="7" type="ORF">HP397_01060</name>
</gene>
<dbReference type="Gene3D" id="1.10.10.10">
    <property type="entry name" value="Winged helix-like DNA-binding domain superfamily/Winged helix DNA-binding domain"/>
    <property type="match status" value="1"/>
</dbReference>
<feature type="transmembrane region" description="Helical" evidence="6">
    <location>
        <begin position="235"/>
        <end position="254"/>
    </location>
</feature>
<evidence type="ECO:0000256" key="1">
    <source>
        <dbReference type="ARBA" id="ARBA00004651"/>
    </source>
</evidence>
<feature type="transmembrane region" description="Helical" evidence="6">
    <location>
        <begin position="28"/>
        <end position="52"/>
    </location>
</feature>
<dbReference type="Pfam" id="PF03631">
    <property type="entry name" value="Virul_fac_BrkB"/>
    <property type="match status" value="1"/>
</dbReference>
<keyword evidence="4 6" id="KW-1133">Transmembrane helix</keyword>
<evidence type="ECO:0000313" key="8">
    <source>
        <dbReference type="Proteomes" id="UP000526184"/>
    </source>
</evidence>
<sequence length="408" mass="47554">MLKKYNKDKIISMAKIYFKKYFSKDLSLLASNLTYMMILTIFPFFAIILGVAKGFGLDEKLILQIKTFIPQNEEVLSYVLETTNNLIDNARGGILTGLGIVILIFSVISMFDLLETTFNNIWDVRKKRNISSKFITYIAVIFLAPIFILLILASSSMLVDFIKSFTEISNLTKYILKIFNMLFRISFISALFILIPNKRVKFLPAVIGATISDIGLNILYSIYIYLQFSISRYNLIYGSLAFIPIFLIWMKYAWTIILIGSQITYTIQTSNELVEEKFEISLSMKKKIGIYILHILSKRFNNMEKPINMKQLVEYTGISEKALNRCISMLEEYGLINEVLDENKEVEYYQINMNPNKLSYEMFNAIIENDIIDDKFILEQMTVERRKEFDEIVDQLKYKNDKLIIENR</sequence>
<evidence type="ECO:0000256" key="5">
    <source>
        <dbReference type="ARBA" id="ARBA00023136"/>
    </source>
</evidence>
<dbReference type="GO" id="GO:0005886">
    <property type="term" value="C:plasma membrane"/>
    <property type="evidence" value="ECO:0007669"/>
    <property type="project" value="UniProtKB-SubCell"/>
</dbReference>
<name>A0A7Z0PDV8_9FUSO</name>
<comment type="caution">
    <text evidence="7">The sequence shown here is derived from an EMBL/GenBank/DDBJ whole genome shotgun (WGS) entry which is preliminary data.</text>
</comment>
<evidence type="ECO:0000256" key="2">
    <source>
        <dbReference type="ARBA" id="ARBA00022475"/>
    </source>
</evidence>
<feature type="transmembrane region" description="Helical" evidence="6">
    <location>
        <begin position="174"/>
        <end position="195"/>
    </location>
</feature>
<keyword evidence="2" id="KW-1003">Cell membrane</keyword>
<keyword evidence="3 6" id="KW-0812">Transmembrane</keyword>
<dbReference type="PANTHER" id="PTHR30213:SF0">
    <property type="entry name" value="UPF0761 MEMBRANE PROTEIN YIHY"/>
    <property type="match status" value="1"/>
</dbReference>
<dbReference type="SUPFAM" id="SSF46785">
    <property type="entry name" value="Winged helix' DNA-binding domain"/>
    <property type="match status" value="1"/>
</dbReference>
<dbReference type="InterPro" id="IPR017039">
    <property type="entry name" value="Virul_fac_BrkB"/>
</dbReference>
<feature type="transmembrane region" description="Helical" evidence="6">
    <location>
        <begin position="134"/>
        <end position="154"/>
    </location>
</feature>
<dbReference type="InterPro" id="IPR036388">
    <property type="entry name" value="WH-like_DNA-bd_sf"/>
</dbReference>
<evidence type="ECO:0000313" key="7">
    <source>
        <dbReference type="EMBL" id="NYV27416.1"/>
    </source>
</evidence>
<dbReference type="EMBL" id="JABMKT010000002">
    <property type="protein sequence ID" value="NYV27416.1"/>
    <property type="molecule type" value="Genomic_DNA"/>
</dbReference>
<feature type="transmembrane region" description="Helical" evidence="6">
    <location>
        <begin position="94"/>
        <end position="114"/>
    </location>
</feature>
<feature type="transmembrane region" description="Helical" evidence="6">
    <location>
        <begin position="202"/>
        <end position="223"/>
    </location>
</feature>
<organism evidence="7 8">
    <name type="scientific">Streptobacillus felis</name>
    <dbReference type="NCBI Taxonomy" id="1384509"/>
    <lineage>
        <taxon>Bacteria</taxon>
        <taxon>Fusobacteriati</taxon>
        <taxon>Fusobacteriota</taxon>
        <taxon>Fusobacteriia</taxon>
        <taxon>Fusobacteriales</taxon>
        <taxon>Leptotrichiaceae</taxon>
        <taxon>Streptobacillus</taxon>
    </lineage>
</organism>
<dbReference type="AlphaFoldDB" id="A0A7Z0PDV8"/>
<dbReference type="PANTHER" id="PTHR30213">
    <property type="entry name" value="INNER MEMBRANE PROTEIN YHJD"/>
    <property type="match status" value="1"/>
</dbReference>
<dbReference type="NCBIfam" id="TIGR00765">
    <property type="entry name" value="yihY_not_rbn"/>
    <property type="match status" value="1"/>
</dbReference>
<accession>A0A7Z0PDV8</accession>